<gene>
    <name evidence="1" type="ORF">ONZ51_g3371</name>
</gene>
<evidence type="ECO:0000313" key="2">
    <source>
        <dbReference type="Proteomes" id="UP001215151"/>
    </source>
</evidence>
<name>A0AAD7TXT2_9APHY</name>
<dbReference type="AlphaFoldDB" id="A0AAD7TXT2"/>
<evidence type="ECO:0000313" key="1">
    <source>
        <dbReference type="EMBL" id="KAJ8488697.1"/>
    </source>
</evidence>
<proteinExistence type="predicted"/>
<protein>
    <submittedName>
        <fullName evidence="1">Uncharacterized protein</fullName>
    </submittedName>
</protein>
<accession>A0AAD7TXT2</accession>
<sequence>MSVNPPSFPQAQQAQIIRSNQRDLFQVSALREQTENVLRSWLGTRWLTRWDKEIDFAANVLYYGLTAGLDNRGGIYRHLASFHSESETALTPTESGVNPPPHIALIFAVKMGFADSPDVEDRSITAQDTHDP</sequence>
<keyword evidence="2" id="KW-1185">Reference proteome</keyword>
<comment type="caution">
    <text evidence="1">The sequence shown here is derived from an EMBL/GenBank/DDBJ whole genome shotgun (WGS) entry which is preliminary data.</text>
</comment>
<organism evidence="1 2">
    <name type="scientific">Trametes cubensis</name>
    <dbReference type="NCBI Taxonomy" id="1111947"/>
    <lineage>
        <taxon>Eukaryota</taxon>
        <taxon>Fungi</taxon>
        <taxon>Dikarya</taxon>
        <taxon>Basidiomycota</taxon>
        <taxon>Agaricomycotina</taxon>
        <taxon>Agaricomycetes</taxon>
        <taxon>Polyporales</taxon>
        <taxon>Polyporaceae</taxon>
        <taxon>Trametes</taxon>
    </lineage>
</organism>
<reference evidence="1" key="1">
    <citation type="submission" date="2022-11" db="EMBL/GenBank/DDBJ databases">
        <title>Genome Sequence of Cubamyces cubensis.</title>
        <authorList>
            <person name="Buettner E."/>
        </authorList>
    </citation>
    <scope>NUCLEOTIDE SEQUENCE</scope>
    <source>
        <strain evidence="1">MPL-01</strain>
    </source>
</reference>
<dbReference type="Proteomes" id="UP001215151">
    <property type="component" value="Unassembled WGS sequence"/>
</dbReference>
<dbReference type="EMBL" id="JAPEVG010000059">
    <property type="protein sequence ID" value="KAJ8488697.1"/>
    <property type="molecule type" value="Genomic_DNA"/>
</dbReference>